<keyword evidence="2" id="KW-0812">Transmembrane</keyword>
<evidence type="ECO:0000256" key="1">
    <source>
        <dbReference type="SAM" id="MobiDB-lite"/>
    </source>
</evidence>
<dbReference type="InterPro" id="IPR007730">
    <property type="entry name" value="SPOR-like_dom"/>
</dbReference>
<dbReference type="Pfam" id="PF05036">
    <property type="entry name" value="SPOR"/>
    <property type="match status" value="1"/>
</dbReference>
<evidence type="ECO:0000313" key="5">
    <source>
        <dbReference type="Proteomes" id="UP000680714"/>
    </source>
</evidence>
<accession>A0ABS5I7Q6</accession>
<organism evidence="4 5">
    <name type="scientific">Magnetospirillum sulfuroxidans</name>
    <dbReference type="NCBI Taxonomy" id="611300"/>
    <lineage>
        <taxon>Bacteria</taxon>
        <taxon>Pseudomonadati</taxon>
        <taxon>Pseudomonadota</taxon>
        <taxon>Alphaproteobacteria</taxon>
        <taxon>Rhodospirillales</taxon>
        <taxon>Rhodospirillaceae</taxon>
        <taxon>Magnetospirillum</taxon>
    </lineage>
</organism>
<dbReference type="PROSITE" id="PS51724">
    <property type="entry name" value="SPOR"/>
    <property type="match status" value="1"/>
</dbReference>
<name>A0ABS5I7Q6_9PROT</name>
<keyword evidence="2" id="KW-0472">Membrane</keyword>
<keyword evidence="5" id="KW-1185">Reference proteome</keyword>
<feature type="domain" description="SPOR" evidence="3">
    <location>
        <begin position="215"/>
        <end position="299"/>
    </location>
</feature>
<feature type="transmembrane region" description="Helical" evidence="2">
    <location>
        <begin position="39"/>
        <end position="60"/>
    </location>
</feature>
<proteinExistence type="predicted"/>
<dbReference type="Proteomes" id="UP000680714">
    <property type="component" value="Unassembled WGS sequence"/>
</dbReference>
<protein>
    <submittedName>
        <fullName evidence="4">SPOR domain-containing protein</fullName>
    </submittedName>
</protein>
<feature type="region of interest" description="Disordered" evidence="1">
    <location>
        <begin position="186"/>
        <end position="206"/>
    </location>
</feature>
<keyword evidence="2" id="KW-1133">Transmembrane helix</keyword>
<evidence type="ECO:0000313" key="4">
    <source>
        <dbReference type="EMBL" id="MBR9970468.1"/>
    </source>
</evidence>
<gene>
    <name evidence="4" type="ORF">KEC16_01920</name>
</gene>
<evidence type="ECO:0000259" key="3">
    <source>
        <dbReference type="PROSITE" id="PS51724"/>
    </source>
</evidence>
<dbReference type="SUPFAM" id="SSF110997">
    <property type="entry name" value="Sporulation related repeat"/>
    <property type="match status" value="1"/>
</dbReference>
<comment type="caution">
    <text evidence="4">The sequence shown here is derived from an EMBL/GenBank/DDBJ whole genome shotgun (WGS) entry which is preliminary data.</text>
</comment>
<evidence type="ECO:0000256" key="2">
    <source>
        <dbReference type="SAM" id="Phobius"/>
    </source>
</evidence>
<dbReference type="EMBL" id="JAGTUF010000001">
    <property type="protein sequence ID" value="MBR9970468.1"/>
    <property type="molecule type" value="Genomic_DNA"/>
</dbReference>
<feature type="compositionally biased region" description="Pro residues" evidence="1">
    <location>
        <begin position="190"/>
        <end position="205"/>
    </location>
</feature>
<dbReference type="RefSeq" id="WP_211545959.1">
    <property type="nucleotide sequence ID" value="NZ_JAGTUF010000001.1"/>
</dbReference>
<sequence>MAGHPDDDYDRDILDIIPERFDADADSYQARAGSRLRNWLILGGAVLTVGVAVAVGWRLIAGGGDSANGIPVISADQRPIKIRPDDRGGMQVPNQDKLVYGRLEQGDGDAKVERLLPAAEQPVPPRPAPMQAPAKPAAPVQEVLKPPPAPVMPPMSAPAPVVKPVETMAPSAPPPVAAPAPAKVAVAPSPAAPPAVKPAPAPISAPAPAAAKSAALASGDYLVQLGALRSAPDAEKEWGRIQRANGDVLGGLKSDVVQVDLGAKGVFWRLRAGPLNEQSARHVCGELKTRNQGCMVVRK</sequence>
<dbReference type="InterPro" id="IPR036680">
    <property type="entry name" value="SPOR-like_sf"/>
</dbReference>
<reference evidence="4 5" key="1">
    <citation type="submission" date="2021-04" db="EMBL/GenBank/DDBJ databases">
        <title>Magnetospirillum sulfuroxidans sp. nov., a facultative chemolithoautotrophic sulfur-oxidizing alphaproteobacterium isolated from freshwater sediment and proposals for Paramagetospirillum gen. nov., and Magnetospirillaceae fam. nov.</title>
        <authorList>
            <person name="Koziaeva V."/>
            <person name="Geelhoed J.S."/>
            <person name="Sorokin D.Y."/>
            <person name="Grouzdev D.S."/>
        </authorList>
    </citation>
    <scope>NUCLEOTIDE SEQUENCE [LARGE SCALE GENOMIC DNA]</scope>
    <source>
        <strain evidence="4 5">J10</strain>
    </source>
</reference>
<dbReference type="Gene3D" id="3.30.70.1070">
    <property type="entry name" value="Sporulation related repeat"/>
    <property type="match status" value="1"/>
</dbReference>